<comment type="caution">
    <text evidence="1">The sequence shown here is derived from an EMBL/GenBank/DDBJ whole genome shotgun (WGS) entry which is preliminary data.</text>
</comment>
<accession>A0A5M9JTA2</accession>
<protein>
    <submittedName>
        <fullName evidence="1">Uncharacterized protein</fullName>
    </submittedName>
</protein>
<reference evidence="1 2" key="1">
    <citation type="submission" date="2019-06" db="EMBL/GenBank/DDBJ databases">
        <title>Genome Sequence of the Brown Rot Fungal Pathogen Monilinia fructicola.</title>
        <authorList>
            <person name="De Miccolis Angelini R.M."/>
            <person name="Landi L."/>
            <person name="Abate D."/>
            <person name="Pollastro S."/>
            <person name="Romanazzi G."/>
            <person name="Faretra F."/>
        </authorList>
    </citation>
    <scope>NUCLEOTIDE SEQUENCE [LARGE SCALE GENOMIC DNA]</scope>
    <source>
        <strain evidence="1 2">Mfrc123</strain>
    </source>
</reference>
<organism evidence="1 2">
    <name type="scientific">Monilinia fructicola</name>
    <name type="common">Brown rot fungus</name>
    <name type="synonym">Ciboria fructicola</name>
    <dbReference type="NCBI Taxonomy" id="38448"/>
    <lineage>
        <taxon>Eukaryota</taxon>
        <taxon>Fungi</taxon>
        <taxon>Dikarya</taxon>
        <taxon>Ascomycota</taxon>
        <taxon>Pezizomycotina</taxon>
        <taxon>Leotiomycetes</taxon>
        <taxon>Helotiales</taxon>
        <taxon>Sclerotiniaceae</taxon>
        <taxon>Monilinia</taxon>
    </lineage>
</organism>
<evidence type="ECO:0000313" key="1">
    <source>
        <dbReference type="EMBL" id="KAA8572744.1"/>
    </source>
</evidence>
<dbReference type="EMBL" id="VICG01000004">
    <property type="protein sequence ID" value="KAA8572744.1"/>
    <property type="molecule type" value="Genomic_DNA"/>
</dbReference>
<evidence type="ECO:0000313" key="2">
    <source>
        <dbReference type="Proteomes" id="UP000322873"/>
    </source>
</evidence>
<dbReference type="Proteomes" id="UP000322873">
    <property type="component" value="Unassembled WGS sequence"/>
</dbReference>
<dbReference type="AlphaFoldDB" id="A0A5M9JTA2"/>
<keyword evidence="2" id="KW-1185">Reference proteome</keyword>
<name>A0A5M9JTA2_MONFR</name>
<gene>
    <name evidence="1" type="ORF">EYC84_003329</name>
</gene>
<proteinExistence type="predicted"/>
<sequence length="201" mass="22137">MRLLSRYVSLEAKNQIRQTVLFDTKDMSKSPVLITGSLLRFVLCVYHIVIPSSPEGVKQGVPASDWVGLQKGAGIAWPSCSHRSSLHSSILYGSQISSPPVLLFKAHLYPPDGNGNMYHPNAPCQIIGSRPSINDHRCSHFKTQFILPTPTDSCVEVTSPSRSTLSSPLLSCPVLSYPLHPIPICVAYYLNLTMRSKLFSE</sequence>